<proteinExistence type="predicted"/>
<accession>A0ABX1CTS3</accession>
<evidence type="ECO:0000313" key="2">
    <source>
        <dbReference type="Proteomes" id="UP000732399"/>
    </source>
</evidence>
<name>A0ABX1CTS3_9SPHN</name>
<sequence length="106" mass="11192">MMDGTGTSTLATVRADLSRRIGAIEWRAGPRGVAVEVDAIRAIAHRHHMLPAVTVAHLLEGALARGEHGALVHGWLAMLRDAVASDRQDEAASRAFAAACSVRFAA</sequence>
<comment type="caution">
    <text evidence="1">The sequence shown here is derived from an EMBL/GenBank/DDBJ whole genome shotgun (WGS) entry which is preliminary data.</text>
</comment>
<evidence type="ECO:0000313" key="1">
    <source>
        <dbReference type="EMBL" id="NJR79675.1"/>
    </source>
</evidence>
<protein>
    <submittedName>
        <fullName evidence="1">Uncharacterized protein</fullName>
    </submittedName>
</protein>
<organism evidence="1 2">
    <name type="scientific">Sphingomonas corticis</name>
    <dbReference type="NCBI Taxonomy" id="2722791"/>
    <lineage>
        <taxon>Bacteria</taxon>
        <taxon>Pseudomonadati</taxon>
        <taxon>Pseudomonadota</taxon>
        <taxon>Alphaproteobacteria</taxon>
        <taxon>Sphingomonadales</taxon>
        <taxon>Sphingomonadaceae</taxon>
        <taxon>Sphingomonas</taxon>
    </lineage>
</organism>
<reference evidence="1 2" key="1">
    <citation type="submission" date="2020-03" db="EMBL/GenBank/DDBJ databases">
        <authorList>
            <person name="Wang L."/>
            <person name="He N."/>
            <person name="Li Y."/>
            <person name="Fang Y."/>
            <person name="Zhang F."/>
        </authorList>
    </citation>
    <scope>NUCLEOTIDE SEQUENCE [LARGE SCALE GENOMIC DNA]</scope>
    <source>
        <strain evidence="1 2">36D10-4-7</strain>
    </source>
</reference>
<dbReference type="RefSeq" id="WP_168135233.1">
    <property type="nucleotide sequence ID" value="NZ_JAAVJH010000009.1"/>
</dbReference>
<dbReference type="EMBL" id="JAAVJH010000009">
    <property type="protein sequence ID" value="NJR79675.1"/>
    <property type="molecule type" value="Genomic_DNA"/>
</dbReference>
<keyword evidence="2" id="KW-1185">Reference proteome</keyword>
<dbReference type="Proteomes" id="UP000732399">
    <property type="component" value="Unassembled WGS sequence"/>
</dbReference>
<gene>
    <name evidence="1" type="ORF">HBH26_13895</name>
</gene>